<dbReference type="Gene3D" id="3.40.50.1700">
    <property type="entry name" value="Glycoside hydrolase family 3 C-terminal domain"/>
    <property type="match status" value="1"/>
</dbReference>
<dbReference type="Gene3D" id="3.20.20.300">
    <property type="entry name" value="Glycoside hydrolase, family 3, N-terminal domain"/>
    <property type="match status" value="1"/>
</dbReference>
<feature type="signal peptide" evidence="7">
    <location>
        <begin position="1"/>
        <end position="21"/>
    </location>
</feature>
<protein>
    <recommendedName>
        <fullName evidence="3">beta-glucosidase</fullName>
        <ecNumber evidence="3">3.2.1.21</ecNumber>
    </recommendedName>
</protein>
<dbReference type="InterPro" id="IPR013783">
    <property type="entry name" value="Ig-like_fold"/>
</dbReference>
<dbReference type="InterPro" id="IPR017853">
    <property type="entry name" value="GH"/>
</dbReference>
<evidence type="ECO:0000256" key="5">
    <source>
        <dbReference type="ARBA" id="ARBA00022801"/>
    </source>
</evidence>
<gene>
    <name evidence="9" type="ORF">M9Y10_014293</name>
</gene>
<dbReference type="InterPro" id="IPR036881">
    <property type="entry name" value="Glyco_hydro_3_C_sf"/>
</dbReference>
<dbReference type="Gene3D" id="2.60.40.10">
    <property type="entry name" value="Immunoglobulins"/>
    <property type="match status" value="1"/>
</dbReference>
<dbReference type="Pfam" id="PF01915">
    <property type="entry name" value="Glyco_hydro_3_C"/>
    <property type="match status" value="1"/>
</dbReference>
<evidence type="ECO:0000256" key="7">
    <source>
        <dbReference type="SAM" id="SignalP"/>
    </source>
</evidence>
<keyword evidence="10" id="KW-1185">Reference proteome</keyword>
<reference evidence="9 10" key="1">
    <citation type="submission" date="2024-04" db="EMBL/GenBank/DDBJ databases">
        <title>Tritrichomonas musculus Genome.</title>
        <authorList>
            <person name="Alves-Ferreira E."/>
            <person name="Grigg M."/>
            <person name="Lorenzi H."/>
            <person name="Galac M."/>
        </authorList>
    </citation>
    <scope>NUCLEOTIDE SEQUENCE [LARGE SCALE GENOMIC DNA]</scope>
    <source>
        <strain evidence="9 10">EAF2021</strain>
    </source>
</reference>
<keyword evidence="5" id="KW-0378">Hydrolase</keyword>
<keyword evidence="6" id="KW-0326">Glycosidase</keyword>
<dbReference type="InterPro" id="IPR001764">
    <property type="entry name" value="Glyco_hydro_3_N"/>
</dbReference>
<dbReference type="PANTHER" id="PTHR30620:SF16">
    <property type="entry name" value="LYSOSOMAL BETA GLUCOSIDASE"/>
    <property type="match status" value="1"/>
</dbReference>
<dbReference type="SUPFAM" id="SSF52279">
    <property type="entry name" value="Beta-D-glucan exohydrolase, C-terminal domain"/>
    <property type="match status" value="1"/>
</dbReference>
<feature type="chain" id="PRO_5046695655" description="beta-glucosidase" evidence="7">
    <location>
        <begin position="22"/>
        <end position="722"/>
    </location>
</feature>
<dbReference type="InterPro" id="IPR036962">
    <property type="entry name" value="Glyco_hydro_3_N_sf"/>
</dbReference>
<dbReference type="SMART" id="SM01217">
    <property type="entry name" value="Fn3_like"/>
    <property type="match status" value="1"/>
</dbReference>
<dbReference type="Proteomes" id="UP001470230">
    <property type="component" value="Unassembled WGS sequence"/>
</dbReference>
<accession>A0ABR2KZ46</accession>
<evidence type="ECO:0000313" key="10">
    <source>
        <dbReference type="Proteomes" id="UP001470230"/>
    </source>
</evidence>
<dbReference type="InterPro" id="IPR002772">
    <property type="entry name" value="Glyco_hydro_3_C"/>
</dbReference>
<evidence type="ECO:0000256" key="3">
    <source>
        <dbReference type="ARBA" id="ARBA00012744"/>
    </source>
</evidence>
<dbReference type="Pfam" id="PF00933">
    <property type="entry name" value="Glyco_hydro_3"/>
    <property type="match status" value="1"/>
</dbReference>
<dbReference type="SUPFAM" id="SSF51445">
    <property type="entry name" value="(Trans)glycosidases"/>
    <property type="match status" value="1"/>
</dbReference>
<proteinExistence type="inferred from homology"/>
<evidence type="ECO:0000256" key="6">
    <source>
        <dbReference type="ARBA" id="ARBA00023295"/>
    </source>
</evidence>
<dbReference type="Pfam" id="PF14310">
    <property type="entry name" value="Fn3-like"/>
    <property type="match status" value="1"/>
</dbReference>
<evidence type="ECO:0000313" key="9">
    <source>
        <dbReference type="EMBL" id="KAK8896395.1"/>
    </source>
</evidence>
<feature type="domain" description="Fibronectin type III-like" evidence="8">
    <location>
        <begin position="641"/>
        <end position="710"/>
    </location>
</feature>
<dbReference type="EMBL" id="JAPFFF010000002">
    <property type="protein sequence ID" value="KAK8896395.1"/>
    <property type="molecule type" value="Genomic_DNA"/>
</dbReference>
<comment type="caution">
    <text evidence="9">The sequence shown here is derived from an EMBL/GenBank/DDBJ whole genome shotgun (WGS) entry which is preliminary data.</text>
</comment>
<evidence type="ECO:0000256" key="4">
    <source>
        <dbReference type="ARBA" id="ARBA00022729"/>
    </source>
</evidence>
<dbReference type="PANTHER" id="PTHR30620">
    <property type="entry name" value="PERIPLASMIC BETA-GLUCOSIDASE-RELATED"/>
    <property type="match status" value="1"/>
</dbReference>
<name>A0ABR2KZ46_9EUKA</name>
<keyword evidence="4 7" id="KW-0732">Signal</keyword>
<dbReference type="InterPro" id="IPR051915">
    <property type="entry name" value="Cellulose_Degrad_GH3"/>
</dbReference>
<sequence>MFSLLLLVLERIPLYLDPTQSVNDRIDDLMSRMTLEERIGQLVIPDGRFSFDDIFEKQHPGATFYLFDEDAAKVTMKARESRLKIPLLMGIDAIHGNSFYKGSTIFPTQLGMSSSWDPEIAEEAARVTAEEMNNTGPFWTFSPVLCVTRDLRWGRVDETFGEDQLLIKSFADAMIRGYQNNGVLATAKHYAGYSETLGGLDASEADLSHRKLLSYFLPSFESAAKNGAGSFMSGYSGIEGIPTVMNEWLLNDVLRGDWKYDGFVVSDYRTVENIVDLQNVFDNYEDAAVASLIAGNDMFMASNHFFDACLSAINKGKLDEKYVNLSCRRILKAKFDLGLFENDRIANKSLVSIGTPEHRQVALRAAEESLILLKNTGTLPLKESRISTIAVIGPNADHPLAQLGDWSLGSDQGMDGGHPRNCTVTILDGIKNRFTGGKVVYAKGAGIEPNEHENIQEAVDLVKSADVAVVVIGDREIYTGEGKSTATLELMGEQKALLEALIDTKKPLIINLIASKPIILPTSVVESADAIIAQFNPGMLGGTAFAEVLFGDISPSGKLTVSYPRHAGQLPLFYNYVRGQHGDHYADMTEAPLYYFGHGLSYSKFRYSSISTDKKNYTLGTDEEITISLKLYNYGSMDATEIVQVYLIDTIASVTWANRELKAFQRVQLKKGETKEVTLKIKLSDCSIVDADGKRVVEPGEFELHVGSNSHEAKSKLKIYIQ</sequence>
<dbReference type="EC" id="3.2.1.21" evidence="3"/>
<evidence type="ECO:0000256" key="1">
    <source>
        <dbReference type="ARBA" id="ARBA00000448"/>
    </source>
</evidence>
<evidence type="ECO:0000256" key="2">
    <source>
        <dbReference type="ARBA" id="ARBA00005336"/>
    </source>
</evidence>
<comment type="similarity">
    <text evidence="2">Belongs to the glycosyl hydrolase 3 family.</text>
</comment>
<organism evidence="9 10">
    <name type="scientific">Tritrichomonas musculus</name>
    <dbReference type="NCBI Taxonomy" id="1915356"/>
    <lineage>
        <taxon>Eukaryota</taxon>
        <taxon>Metamonada</taxon>
        <taxon>Parabasalia</taxon>
        <taxon>Tritrichomonadida</taxon>
        <taxon>Tritrichomonadidae</taxon>
        <taxon>Tritrichomonas</taxon>
    </lineage>
</organism>
<dbReference type="PRINTS" id="PR00133">
    <property type="entry name" value="GLHYDRLASE3"/>
</dbReference>
<dbReference type="InterPro" id="IPR026891">
    <property type="entry name" value="Fn3-like"/>
</dbReference>
<evidence type="ECO:0000259" key="8">
    <source>
        <dbReference type="SMART" id="SM01217"/>
    </source>
</evidence>
<comment type="catalytic activity">
    <reaction evidence="1">
        <text>Hydrolysis of terminal, non-reducing beta-D-glucosyl residues with release of beta-D-glucose.</text>
        <dbReference type="EC" id="3.2.1.21"/>
    </reaction>
</comment>